<dbReference type="KEGG" id="bco:Bcell_1229"/>
<dbReference type="HOGENOM" id="CLU_2614541_0_0_9"/>
<evidence type="ECO:0000313" key="3">
    <source>
        <dbReference type="Proteomes" id="UP000001401"/>
    </source>
</evidence>
<feature type="chain" id="PRO_5038958364" evidence="1">
    <location>
        <begin position="24"/>
        <end position="78"/>
    </location>
</feature>
<dbReference type="RefSeq" id="WP_013487835.1">
    <property type="nucleotide sequence ID" value="NC_014829.1"/>
</dbReference>
<dbReference type="STRING" id="649639.Bcell_1229"/>
<accession>E6TRX1</accession>
<evidence type="ECO:0000313" key="2">
    <source>
        <dbReference type="EMBL" id="ADU29494.1"/>
    </source>
</evidence>
<keyword evidence="1" id="KW-0732">Signal</keyword>
<name>E6TRX1_EVAC2</name>
<reference evidence="2 3" key="1">
    <citation type="submission" date="2010-12" db="EMBL/GenBank/DDBJ databases">
        <title>Complete sequence of Bacillus cellulosilyticus DSM 2522.</title>
        <authorList>
            <consortium name="US DOE Joint Genome Institute"/>
            <person name="Lucas S."/>
            <person name="Copeland A."/>
            <person name="Lapidus A."/>
            <person name="Cheng J.-F."/>
            <person name="Bruce D."/>
            <person name="Goodwin L."/>
            <person name="Pitluck S."/>
            <person name="Chertkov O."/>
            <person name="Detter J.C."/>
            <person name="Han C."/>
            <person name="Tapia R."/>
            <person name="Land M."/>
            <person name="Hauser L."/>
            <person name="Jeffries C."/>
            <person name="Kyrpides N."/>
            <person name="Ivanova N."/>
            <person name="Mikhailova N."/>
            <person name="Brumm P."/>
            <person name="Mead D."/>
            <person name="Woyke T."/>
        </authorList>
    </citation>
    <scope>NUCLEOTIDE SEQUENCE [LARGE SCALE GENOMIC DNA]</scope>
    <source>
        <strain evidence="3">ATCC 21833 / DSM 2522 / FERM P-1141 / JCM 9156 / N-4</strain>
    </source>
</reference>
<dbReference type="Proteomes" id="UP000001401">
    <property type="component" value="Chromosome"/>
</dbReference>
<feature type="signal peptide" evidence="1">
    <location>
        <begin position="1"/>
        <end position="23"/>
    </location>
</feature>
<sequence length="78" mass="8883" precursor="true">MKQLVTVFLVAALVGLSACSSNFDMDETEVEEIKVSFFKDFGSVNEDNHMTIREKEEIKEGTEKVVFFHFFSVPKQCA</sequence>
<organism evidence="2 3">
    <name type="scientific">Evansella cellulosilytica (strain ATCC 21833 / DSM 2522 / FERM P-1141 / JCM 9156 / N-4)</name>
    <name type="common">Bacillus cellulosilyticus</name>
    <dbReference type="NCBI Taxonomy" id="649639"/>
    <lineage>
        <taxon>Bacteria</taxon>
        <taxon>Bacillati</taxon>
        <taxon>Bacillota</taxon>
        <taxon>Bacilli</taxon>
        <taxon>Bacillales</taxon>
        <taxon>Bacillaceae</taxon>
        <taxon>Evansella</taxon>
    </lineage>
</organism>
<evidence type="ECO:0000256" key="1">
    <source>
        <dbReference type="SAM" id="SignalP"/>
    </source>
</evidence>
<dbReference type="PROSITE" id="PS51257">
    <property type="entry name" value="PROKAR_LIPOPROTEIN"/>
    <property type="match status" value="1"/>
</dbReference>
<proteinExistence type="predicted"/>
<protein>
    <submittedName>
        <fullName evidence="2">Uncharacterized protein</fullName>
    </submittedName>
</protein>
<keyword evidence="3" id="KW-1185">Reference proteome</keyword>
<gene>
    <name evidence="2" type="ordered locus">Bcell_1229</name>
</gene>
<dbReference type="EMBL" id="CP002394">
    <property type="protein sequence ID" value="ADU29494.1"/>
    <property type="molecule type" value="Genomic_DNA"/>
</dbReference>
<dbReference type="AlphaFoldDB" id="E6TRX1"/>